<evidence type="ECO:0000256" key="1">
    <source>
        <dbReference type="SAM" id="MobiDB-lite"/>
    </source>
</evidence>
<dbReference type="InterPro" id="IPR052025">
    <property type="entry name" value="Xyloglucanase_GH74"/>
</dbReference>
<dbReference type="SUPFAM" id="SSF110296">
    <property type="entry name" value="Oligoxyloglucan reducing end-specific cellobiohydrolase"/>
    <property type="match status" value="2"/>
</dbReference>
<evidence type="ECO:0000313" key="2">
    <source>
        <dbReference type="EMBL" id="RXK53491.1"/>
    </source>
</evidence>
<comment type="caution">
    <text evidence="2">The sequence shown here is derived from an EMBL/GenBank/DDBJ whole genome shotgun (WGS) entry which is preliminary data.</text>
</comment>
<feature type="region of interest" description="Disordered" evidence="1">
    <location>
        <begin position="790"/>
        <end position="811"/>
    </location>
</feature>
<accession>A0A4Q1C536</accession>
<dbReference type="AlphaFoldDB" id="A0A4Q1C536"/>
<sequence length="811" mass="88621">MEPRTDSHTGVCHATGIRFTRQGAVHRWRRASIVVAALLIGVAGGRAEDPIRSPERGGGWRVIGPGGGGAMFCPAISPHDPQLVFVACDMTGTYVSRDAGESWRMINLQEIVREFTFDAQEADTIYARGNCLWVSRDRGGSWTKLLPQLTEAAEPVAVGDHADIMQFTRDGRSYQVTMIAADPAISGTVYATAKIGTEARLLSSRDGGRTWLQHSTTVRSPLSLLVDPTSPTTSRKLIVAHAGGLVLVHQQEVVEYPAPNNTIFKEVALAMDRTGDRPILYAITAGENSRLLVSSDLGSHWEDLSAHVQANFPGTRGVDFRTLAAARDYPGVIYLSFKGLVTSDGRERLGVARSDDAGATWNFSWLDPVVQHTMAGSKEAGAIPGWIDAHFGPDWGENPLSMAVDPRNPNRVLATDFGRTLQTTDGARTWQQLYTRAQGNGGWVSRGLDVTNVYGLMFDPFDAQHVFMACTDIGLLHSHDGGESWSPATSAPGLPAQWKNTTYDLIFDPDVRGKVWAAMSGTHDLPREKMWRRRPPTQFGGGILWSEDGGQHWQTARLAIGEAAVTDLLLDHQSPTAQRTLFACAFGYGVLKSVDGGQTWQTRNQGLEDAEPLAWRIYRRTHDRALFLVIFRRSDAVDPASEQIGAIYRSDDDADSWHRLELPTNVTGPTSLIVEHLPRGTLLLAAWGRRAHQSATGDIHGGIFRSTDDGKTWEPVLNTDAHITTLTTDARSGAHYASGFNGKAYRSLDQGGHWQIIAGFDFKWGQRVEPDPKDPGQIYILTYGGGVWHGPSDGPEASAEGRTTTYNPPHP</sequence>
<dbReference type="CDD" id="cd15482">
    <property type="entry name" value="Sialidase_non-viral"/>
    <property type="match status" value="2"/>
</dbReference>
<evidence type="ECO:0008006" key="4">
    <source>
        <dbReference type="Google" id="ProtNLM"/>
    </source>
</evidence>
<protein>
    <recommendedName>
        <fullName evidence="4">Sortilin N-terminal domain-containing protein</fullName>
    </recommendedName>
</protein>
<dbReference type="GO" id="GO:0010411">
    <property type="term" value="P:xyloglucan metabolic process"/>
    <property type="evidence" value="ECO:0007669"/>
    <property type="project" value="TreeGrafter"/>
</dbReference>
<organism evidence="2 3">
    <name type="scientific">Oleiharenicola lentus</name>
    <dbReference type="NCBI Taxonomy" id="2508720"/>
    <lineage>
        <taxon>Bacteria</taxon>
        <taxon>Pseudomonadati</taxon>
        <taxon>Verrucomicrobiota</taxon>
        <taxon>Opitutia</taxon>
        <taxon>Opitutales</taxon>
        <taxon>Opitutaceae</taxon>
        <taxon>Oleiharenicola</taxon>
    </lineage>
</organism>
<feature type="compositionally biased region" description="Polar residues" evidence="1">
    <location>
        <begin position="801"/>
        <end position="811"/>
    </location>
</feature>
<dbReference type="SUPFAM" id="SSF50939">
    <property type="entry name" value="Sialidases"/>
    <property type="match status" value="1"/>
</dbReference>
<dbReference type="PANTHER" id="PTHR43739:SF5">
    <property type="entry name" value="EXO-ALPHA-SIALIDASE"/>
    <property type="match status" value="1"/>
</dbReference>
<dbReference type="InterPro" id="IPR015943">
    <property type="entry name" value="WD40/YVTN_repeat-like_dom_sf"/>
</dbReference>
<dbReference type="OrthoDB" id="184130at2"/>
<gene>
    <name evidence="2" type="ORF">ESB00_17515</name>
</gene>
<dbReference type="EMBL" id="SDHX01000002">
    <property type="protein sequence ID" value="RXK53491.1"/>
    <property type="molecule type" value="Genomic_DNA"/>
</dbReference>
<name>A0A4Q1C536_9BACT</name>
<evidence type="ECO:0000313" key="3">
    <source>
        <dbReference type="Proteomes" id="UP000290218"/>
    </source>
</evidence>
<keyword evidence="3" id="KW-1185">Reference proteome</keyword>
<proteinExistence type="predicted"/>
<dbReference type="PANTHER" id="PTHR43739">
    <property type="entry name" value="XYLOGLUCANASE (EUROFUNG)"/>
    <property type="match status" value="1"/>
</dbReference>
<reference evidence="2 3" key="1">
    <citation type="submission" date="2019-01" db="EMBL/GenBank/DDBJ databases">
        <title>Lacunisphaera sp. strain TWA-58.</title>
        <authorList>
            <person name="Chen W.-M."/>
        </authorList>
    </citation>
    <scope>NUCLEOTIDE SEQUENCE [LARGE SCALE GENOMIC DNA]</scope>
    <source>
        <strain evidence="2 3">TWA-58</strain>
    </source>
</reference>
<dbReference type="Proteomes" id="UP000290218">
    <property type="component" value="Unassembled WGS sequence"/>
</dbReference>
<dbReference type="RefSeq" id="WP_129049192.1">
    <property type="nucleotide sequence ID" value="NZ_SDHX01000002.1"/>
</dbReference>
<dbReference type="Gene3D" id="2.130.10.10">
    <property type="entry name" value="YVTN repeat-like/Quinoprotein amine dehydrogenase"/>
    <property type="match status" value="4"/>
</dbReference>
<dbReference type="InterPro" id="IPR036278">
    <property type="entry name" value="Sialidase_sf"/>
</dbReference>